<dbReference type="SUPFAM" id="SSF51445">
    <property type="entry name" value="(Trans)glycosidases"/>
    <property type="match status" value="1"/>
</dbReference>
<dbReference type="OrthoDB" id="176168at2"/>
<evidence type="ECO:0000313" key="11">
    <source>
        <dbReference type="Proteomes" id="UP000187181"/>
    </source>
</evidence>
<dbReference type="InterPro" id="IPR017853">
    <property type="entry name" value="GH"/>
</dbReference>
<dbReference type="InterPro" id="IPR013780">
    <property type="entry name" value="Glyco_hydro_b"/>
</dbReference>
<protein>
    <submittedName>
        <fullName evidence="10">Alpha-glucosidase</fullName>
    </submittedName>
</protein>
<dbReference type="PANTHER" id="PTHR22762">
    <property type="entry name" value="ALPHA-GLUCOSIDASE"/>
    <property type="match status" value="1"/>
</dbReference>
<evidence type="ECO:0000256" key="1">
    <source>
        <dbReference type="ARBA" id="ARBA00007806"/>
    </source>
</evidence>
<keyword evidence="5" id="KW-0732">Signal</keyword>
<gene>
    <name evidence="10" type="ORF">SAMN05444128_1417</name>
</gene>
<reference evidence="11" key="1">
    <citation type="submission" date="2017-01" db="EMBL/GenBank/DDBJ databases">
        <authorList>
            <person name="Varghese N."/>
            <person name="Submissions S."/>
        </authorList>
    </citation>
    <scope>NUCLEOTIDE SEQUENCE [LARGE SCALE GENOMIC DNA]</scope>
    <source>
        <strain evidence="11">LP100</strain>
    </source>
</reference>
<dbReference type="Gene3D" id="2.60.40.1760">
    <property type="entry name" value="glycosyl hydrolase (family 31)"/>
    <property type="match status" value="1"/>
</dbReference>
<dbReference type="Pfam" id="PF13802">
    <property type="entry name" value="Gal_mutarotas_2"/>
    <property type="match status" value="1"/>
</dbReference>
<dbReference type="PANTHER" id="PTHR22762:SF120">
    <property type="entry name" value="HETEROGLYCAN GLUCOSIDASE 1"/>
    <property type="match status" value="1"/>
</dbReference>
<dbReference type="InterPro" id="IPR033403">
    <property type="entry name" value="DUF5110"/>
</dbReference>
<evidence type="ECO:0000256" key="4">
    <source>
        <dbReference type="RuleBase" id="RU361185"/>
    </source>
</evidence>
<dbReference type="RefSeq" id="WP_076666947.1">
    <property type="nucleotide sequence ID" value="NZ_FTPP01000001.1"/>
</dbReference>
<dbReference type="SUPFAM" id="SSF74650">
    <property type="entry name" value="Galactose mutarotase-like"/>
    <property type="match status" value="1"/>
</dbReference>
<evidence type="ECO:0000259" key="9">
    <source>
        <dbReference type="Pfam" id="PF21365"/>
    </source>
</evidence>
<feature type="chain" id="PRO_5012865105" evidence="5">
    <location>
        <begin position="25"/>
        <end position="823"/>
    </location>
</feature>
<organism evidence="10 11">
    <name type="scientific">Pontibacter indicus</name>
    <dbReference type="NCBI Taxonomy" id="1317125"/>
    <lineage>
        <taxon>Bacteria</taxon>
        <taxon>Pseudomonadati</taxon>
        <taxon>Bacteroidota</taxon>
        <taxon>Cytophagia</taxon>
        <taxon>Cytophagales</taxon>
        <taxon>Hymenobacteraceae</taxon>
        <taxon>Pontibacter</taxon>
    </lineage>
</organism>
<comment type="similarity">
    <text evidence="1 4">Belongs to the glycosyl hydrolase 31 family.</text>
</comment>
<dbReference type="GO" id="GO:0030246">
    <property type="term" value="F:carbohydrate binding"/>
    <property type="evidence" value="ECO:0007669"/>
    <property type="project" value="InterPro"/>
</dbReference>
<dbReference type="EMBL" id="FTPP01000001">
    <property type="protein sequence ID" value="SIT84559.1"/>
    <property type="molecule type" value="Genomic_DNA"/>
</dbReference>
<evidence type="ECO:0000259" key="8">
    <source>
        <dbReference type="Pfam" id="PF17137"/>
    </source>
</evidence>
<dbReference type="InterPro" id="IPR011013">
    <property type="entry name" value="Gal_mutarotase_sf_dom"/>
</dbReference>
<dbReference type="Proteomes" id="UP000187181">
    <property type="component" value="Unassembled WGS sequence"/>
</dbReference>
<keyword evidence="3 4" id="KW-0326">Glycosidase</keyword>
<name>A0A1R3X243_9BACT</name>
<evidence type="ECO:0000313" key="10">
    <source>
        <dbReference type="EMBL" id="SIT84559.1"/>
    </source>
</evidence>
<dbReference type="InterPro" id="IPR025887">
    <property type="entry name" value="Glyco_hydro_31_N_dom"/>
</dbReference>
<dbReference type="Pfam" id="PF21365">
    <property type="entry name" value="Glyco_hydro_31_3rd"/>
    <property type="match status" value="1"/>
</dbReference>
<dbReference type="Gene3D" id="2.60.40.1180">
    <property type="entry name" value="Golgi alpha-mannosidase II"/>
    <property type="match status" value="2"/>
</dbReference>
<accession>A0A1R3X243</accession>
<dbReference type="Pfam" id="PF17137">
    <property type="entry name" value="DUF5110"/>
    <property type="match status" value="1"/>
</dbReference>
<evidence type="ECO:0000259" key="6">
    <source>
        <dbReference type="Pfam" id="PF01055"/>
    </source>
</evidence>
<dbReference type="CDD" id="cd06604">
    <property type="entry name" value="GH31_glucosidase_II_MalA"/>
    <property type="match status" value="1"/>
</dbReference>
<feature type="signal peptide" evidence="5">
    <location>
        <begin position="1"/>
        <end position="24"/>
    </location>
</feature>
<feature type="domain" description="Glycosyl hydrolase family 31 C-terminal" evidence="9">
    <location>
        <begin position="593"/>
        <end position="680"/>
    </location>
</feature>
<dbReference type="Gene3D" id="3.20.20.80">
    <property type="entry name" value="Glycosidases"/>
    <property type="match status" value="1"/>
</dbReference>
<feature type="domain" description="Glycoside hydrolase family 31 N-terminal" evidence="7">
    <location>
        <begin position="55"/>
        <end position="218"/>
    </location>
</feature>
<dbReference type="GO" id="GO:0004553">
    <property type="term" value="F:hydrolase activity, hydrolyzing O-glycosyl compounds"/>
    <property type="evidence" value="ECO:0007669"/>
    <property type="project" value="InterPro"/>
</dbReference>
<feature type="domain" description="Glycoside hydrolase family 31 TIM barrel" evidence="6">
    <location>
        <begin position="262"/>
        <end position="584"/>
    </location>
</feature>
<keyword evidence="2 4" id="KW-0378">Hydrolase</keyword>
<dbReference type="CDD" id="cd14752">
    <property type="entry name" value="GH31_N"/>
    <property type="match status" value="1"/>
</dbReference>
<evidence type="ECO:0000256" key="3">
    <source>
        <dbReference type="ARBA" id="ARBA00023295"/>
    </source>
</evidence>
<dbReference type="PROSITE" id="PS00129">
    <property type="entry name" value="GLYCOSYL_HYDROL_F31_1"/>
    <property type="match status" value="1"/>
</dbReference>
<dbReference type="SUPFAM" id="SSF51011">
    <property type="entry name" value="Glycosyl hydrolase domain"/>
    <property type="match status" value="1"/>
</dbReference>
<dbReference type="Pfam" id="PF01055">
    <property type="entry name" value="Glyco_hydro_31_2nd"/>
    <property type="match status" value="1"/>
</dbReference>
<dbReference type="InterPro" id="IPR030458">
    <property type="entry name" value="Glyco_hydro_31_AS"/>
</dbReference>
<sequence length="823" mass="94421">MKIFYKPLAALLLATVLYLPSSFAQNNPIRAVGSVKNVSIEGQRVNLTTDLNNHVEVTVYSPTVVRVRMDKQPLGKDFSYAVVTQPQQVKVNITQNDKEVSIVTDSLQARITKKPYAIAFLTRDGKVINQDEEGLTTSWIGEEVTTYKKMQQGERFIGLGEKTGGLDRRGSGYTNWNTDAYAYTTNQDPLYTTFPFYIGIHSGLNYGIFFDNSYQSDFNFGASNNRFSSFGAQGGEMDYYFFYHSKLADIIGSYTWLTGRMELPPLWSLGYQQNRYSYYPETEVYRIAQTLREKRIPADGITLDIHYMDAYKLFTWDKTRFPDPAAMNKKLKDMGFRTTVIVDPGIKIEEGYGAYERGVKDDVFLKYPDGKYYAGEVWPGWTHFPDFTSEKGRAWWKKEIKFFANTNVDGFWNDMNEIATWGQKMPNNVLFDYEGNLTTHKEGRNVYGLQMARASYEGARQHMPNKRPFILSRAGYSGSQRYSAIWTGDNRAEDSHMLLGIRLLNSLGVTGVSFSAMDIGGFTGNAPVGLFARWIQLGAFTPYFRNHTGVNTRSAEPWAFGEEVTEIARNFISLRYRLMPYIYSNMYEATQTGQPLMRTLAIDYTHDDKVYNGEFESQYQFGKAFLIMPFESTKNYGRVYFPRGRWYDLWTGEVKQGNREEMIPVQYNKLPVYVKESSIVPMQSLVQHTSEMPTDTLTIHVYRGDVPNSFVYYEDDGESYDYQKGAYYKRTISYDPRRKTITFGDVEGNFKTKFNHVKVMLHGFDAKTRFQLNGKRTTVQQDFASFIDPVSRFDPQGTANPGIGYSVRSLVVRNENGKFTVGF</sequence>
<keyword evidence="11" id="KW-1185">Reference proteome</keyword>
<dbReference type="GO" id="GO:0005975">
    <property type="term" value="P:carbohydrate metabolic process"/>
    <property type="evidence" value="ECO:0007669"/>
    <property type="project" value="InterPro"/>
</dbReference>
<proteinExistence type="inferred from homology"/>
<evidence type="ECO:0000259" key="7">
    <source>
        <dbReference type="Pfam" id="PF13802"/>
    </source>
</evidence>
<feature type="domain" description="DUF5110" evidence="8">
    <location>
        <begin position="696"/>
        <end position="763"/>
    </location>
</feature>
<dbReference type="AlphaFoldDB" id="A0A1R3X243"/>
<dbReference type="STRING" id="1317125.SAMN05444128_1417"/>
<dbReference type="InterPro" id="IPR000322">
    <property type="entry name" value="Glyco_hydro_31_TIM"/>
</dbReference>
<dbReference type="InterPro" id="IPR048395">
    <property type="entry name" value="Glyco_hydro_31_C"/>
</dbReference>
<evidence type="ECO:0000256" key="2">
    <source>
        <dbReference type="ARBA" id="ARBA00022801"/>
    </source>
</evidence>
<evidence type="ECO:0000256" key="5">
    <source>
        <dbReference type="SAM" id="SignalP"/>
    </source>
</evidence>